<organism evidence="2">
    <name type="scientific">Rhodnius neglectus</name>
    <dbReference type="NCBI Taxonomy" id="72488"/>
    <lineage>
        <taxon>Eukaryota</taxon>
        <taxon>Metazoa</taxon>
        <taxon>Ecdysozoa</taxon>
        <taxon>Arthropoda</taxon>
        <taxon>Hexapoda</taxon>
        <taxon>Insecta</taxon>
        <taxon>Pterygota</taxon>
        <taxon>Neoptera</taxon>
        <taxon>Paraneoptera</taxon>
        <taxon>Hemiptera</taxon>
        <taxon>Heteroptera</taxon>
        <taxon>Panheteroptera</taxon>
        <taxon>Cimicomorpha</taxon>
        <taxon>Reduviidae</taxon>
        <taxon>Triatominae</taxon>
        <taxon>Rhodnius</taxon>
    </lineage>
</organism>
<dbReference type="PANTHER" id="PTHR10174">
    <property type="entry name" value="ALPHA-TOCOPHEROL TRANSFER PROTEIN-RELATED"/>
    <property type="match status" value="1"/>
</dbReference>
<dbReference type="CDD" id="cd00170">
    <property type="entry name" value="SEC14"/>
    <property type="match status" value="1"/>
</dbReference>
<dbReference type="PANTHER" id="PTHR10174:SF224">
    <property type="entry name" value="RETINOL-BINDING PROTEIN PINTA"/>
    <property type="match status" value="1"/>
</dbReference>
<dbReference type="PROSITE" id="PS50191">
    <property type="entry name" value="CRAL_TRIO"/>
    <property type="match status" value="1"/>
</dbReference>
<dbReference type="GO" id="GO:0016020">
    <property type="term" value="C:membrane"/>
    <property type="evidence" value="ECO:0007669"/>
    <property type="project" value="TreeGrafter"/>
</dbReference>
<dbReference type="Gene3D" id="3.40.525.10">
    <property type="entry name" value="CRAL-TRIO lipid binding domain"/>
    <property type="match status" value="1"/>
</dbReference>
<sequence>LERLSEGLEEAVLASVGYNRNQLHSDLQHLKQWLQHQHHLPPSKIKEKDCFLEMFLVGCKGSLECAKRKLDAYYRNRSESNHLYGNRDPLASVYHQAKHSCYMAILPKPTKEGIRITLSALANQDPERFDYANCTKRVVNLLEMRMRMEGIYGGDYIIWDANNFSAGHVLKIVPSVVSDIIHLAQEIAPLRIRKIFFINTAPFLDVAINNLAKPFMTKKIKERVIVTSAGHEELLKYLDKNILPRDYGGEEPYTLQQLSDRWLQKESALQKWFSSELSEYTDESKRLKTDNEFSNNSYFGLQGSLKKLIID</sequence>
<evidence type="ECO:0000259" key="1">
    <source>
        <dbReference type="PROSITE" id="PS50191"/>
    </source>
</evidence>
<dbReference type="InterPro" id="IPR036865">
    <property type="entry name" value="CRAL-TRIO_dom_sf"/>
</dbReference>
<dbReference type="EMBL" id="GDKW01002292">
    <property type="protein sequence ID" value="JAI54303.1"/>
    <property type="molecule type" value="mRNA"/>
</dbReference>
<dbReference type="SUPFAM" id="SSF52087">
    <property type="entry name" value="CRAL/TRIO domain"/>
    <property type="match status" value="1"/>
</dbReference>
<dbReference type="PRINTS" id="PR00180">
    <property type="entry name" value="CRETINALDHBP"/>
</dbReference>
<protein>
    <submittedName>
        <fullName evidence="2">Putative phosphatidylinositol transfer protein sec14</fullName>
    </submittedName>
</protein>
<dbReference type="InterPro" id="IPR001251">
    <property type="entry name" value="CRAL-TRIO_dom"/>
</dbReference>
<dbReference type="SMART" id="SM00516">
    <property type="entry name" value="SEC14"/>
    <property type="match status" value="1"/>
</dbReference>
<dbReference type="GO" id="GO:1902936">
    <property type="term" value="F:phosphatidylinositol bisphosphate binding"/>
    <property type="evidence" value="ECO:0007669"/>
    <property type="project" value="TreeGrafter"/>
</dbReference>
<dbReference type="Pfam" id="PF00650">
    <property type="entry name" value="CRAL_TRIO"/>
    <property type="match status" value="1"/>
</dbReference>
<reference evidence="2" key="1">
    <citation type="journal article" date="2016" name="PLoS Negl. Trop. Dis.">
        <title>A Deep Insight into the Sialome of Rhodnius neglectus, a Vector of Chagas Disease.</title>
        <authorList>
            <person name="Santiago P.B."/>
            <person name="Assumpcao T.C."/>
            <person name="Araujo C.N."/>
            <person name="Bastos I.M."/>
            <person name="Neves D."/>
            <person name="Silva I.G."/>
            <person name="Charneau S."/>
            <person name="Queiroz R.M."/>
            <person name="Raiol T."/>
            <person name="Oliveira J.V."/>
            <person name="Sousa M.V."/>
            <person name="Calvo E."/>
            <person name="Ribeiro J.M."/>
            <person name="Santana J.M."/>
        </authorList>
    </citation>
    <scope>NUCLEOTIDE SEQUENCE</scope>
    <source>
        <tissue evidence="2">Salivary glands</tissue>
    </source>
</reference>
<evidence type="ECO:0000313" key="2">
    <source>
        <dbReference type="EMBL" id="JAI54303.1"/>
    </source>
</evidence>
<dbReference type="SUPFAM" id="SSF46938">
    <property type="entry name" value="CRAL/TRIO N-terminal domain"/>
    <property type="match status" value="1"/>
</dbReference>
<dbReference type="InterPro" id="IPR036273">
    <property type="entry name" value="CRAL/TRIO_N_dom_sf"/>
</dbReference>
<feature type="domain" description="CRAL-TRIO" evidence="1">
    <location>
        <begin position="157"/>
        <end position="255"/>
    </location>
</feature>
<name>A0A0P4VXJ0_9HEMI</name>
<proteinExistence type="evidence at transcript level"/>
<feature type="non-terminal residue" evidence="2">
    <location>
        <position position="1"/>
    </location>
</feature>
<accession>A0A0P4VXJ0</accession>
<dbReference type="AlphaFoldDB" id="A0A0P4VXJ0"/>